<dbReference type="SUPFAM" id="SSF46561">
    <property type="entry name" value="Ribosomal protein L29 (L29p)"/>
    <property type="match status" value="1"/>
</dbReference>
<protein>
    <recommendedName>
        <fullName evidence="4 5">Large ribosomal subunit protein uL29</fullName>
    </recommendedName>
</protein>
<dbReference type="Gene3D" id="1.10.287.310">
    <property type="match status" value="1"/>
</dbReference>
<dbReference type="InterPro" id="IPR001854">
    <property type="entry name" value="Ribosomal_uL29"/>
</dbReference>
<evidence type="ECO:0000256" key="5">
    <source>
        <dbReference type="HAMAP-Rule" id="MF_00374"/>
    </source>
</evidence>
<sequence>MTKKKDNLKESDKEELKTKLVALTESLRVLRFNTQGSKSKNVKEEATIKKDIARIMTAIKAKK</sequence>
<dbReference type="AlphaFoldDB" id="A0A0G0W5X5"/>
<keyword evidence="3 5" id="KW-0687">Ribonucleoprotein</keyword>
<gene>
    <name evidence="5" type="primary">rpmC</name>
    <name evidence="6" type="ORF">UU24_C0005G0023</name>
</gene>
<evidence type="ECO:0000256" key="3">
    <source>
        <dbReference type="ARBA" id="ARBA00023274"/>
    </source>
</evidence>
<evidence type="ECO:0000256" key="2">
    <source>
        <dbReference type="ARBA" id="ARBA00022980"/>
    </source>
</evidence>
<dbReference type="InterPro" id="IPR036049">
    <property type="entry name" value="Ribosomal_uL29_sf"/>
</dbReference>
<name>A0A0G0W5X5_9BACT</name>
<evidence type="ECO:0000256" key="1">
    <source>
        <dbReference type="ARBA" id="ARBA00009254"/>
    </source>
</evidence>
<comment type="caution">
    <text evidence="6">The sequence shown here is derived from an EMBL/GenBank/DDBJ whole genome shotgun (WGS) entry which is preliminary data.</text>
</comment>
<evidence type="ECO:0000256" key="4">
    <source>
        <dbReference type="ARBA" id="ARBA00035204"/>
    </source>
</evidence>
<dbReference type="GO" id="GO:0006412">
    <property type="term" value="P:translation"/>
    <property type="evidence" value="ECO:0007669"/>
    <property type="project" value="UniProtKB-UniRule"/>
</dbReference>
<organism evidence="6 7">
    <name type="scientific">Candidatus Nomurabacteria bacterium GW2011_GWA2_40_9</name>
    <dbReference type="NCBI Taxonomy" id="1618734"/>
    <lineage>
        <taxon>Bacteria</taxon>
        <taxon>Candidatus Nomuraibacteriota</taxon>
    </lineage>
</organism>
<dbReference type="GO" id="GO:1990904">
    <property type="term" value="C:ribonucleoprotein complex"/>
    <property type="evidence" value="ECO:0007669"/>
    <property type="project" value="UniProtKB-KW"/>
</dbReference>
<dbReference type="Pfam" id="PF00831">
    <property type="entry name" value="Ribosomal_L29"/>
    <property type="match status" value="1"/>
</dbReference>
<dbReference type="Proteomes" id="UP000034749">
    <property type="component" value="Unassembled WGS sequence"/>
</dbReference>
<accession>A0A0G0W5X5</accession>
<dbReference type="GO" id="GO:0003735">
    <property type="term" value="F:structural constituent of ribosome"/>
    <property type="evidence" value="ECO:0007669"/>
    <property type="project" value="InterPro"/>
</dbReference>
<keyword evidence="2 5" id="KW-0689">Ribosomal protein</keyword>
<dbReference type="NCBIfam" id="TIGR00012">
    <property type="entry name" value="L29"/>
    <property type="match status" value="1"/>
</dbReference>
<reference evidence="6 7" key="1">
    <citation type="journal article" date="2015" name="Nature">
        <title>rRNA introns, odd ribosomes, and small enigmatic genomes across a large radiation of phyla.</title>
        <authorList>
            <person name="Brown C.T."/>
            <person name="Hug L.A."/>
            <person name="Thomas B.C."/>
            <person name="Sharon I."/>
            <person name="Castelle C.J."/>
            <person name="Singh A."/>
            <person name="Wilkins M.J."/>
            <person name="Williams K.H."/>
            <person name="Banfield J.F."/>
        </authorList>
    </citation>
    <scope>NUCLEOTIDE SEQUENCE [LARGE SCALE GENOMIC DNA]</scope>
</reference>
<dbReference type="HAMAP" id="MF_00374">
    <property type="entry name" value="Ribosomal_uL29"/>
    <property type="match status" value="1"/>
</dbReference>
<dbReference type="GO" id="GO:0005840">
    <property type="term" value="C:ribosome"/>
    <property type="evidence" value="ECO:0007669"/>
    <property type="project" value="UniProtKB-KW"/>
</dbReference>
<dbReference type="EMBL" id="LBZW01000005">
    <property type="protein sequence ID" value="KKR79605.1"/>
    <property type="molecule type" value="Genomic_DNA"/>
</dbReference>
<proteinExistence type="inferred from homology"/>
<comment type="similarity">
    <text evidence="1 5">Belongs to the universal ribosomal protein uL29 family.</text>
</comment>
<evidence type="ECO:0000313" key="6">
    <source>
        <dbReference type="EMBL" id="KKR79605.1"/>
    </source>
</evidence>
<evidence type="ECO:0000313" key="7">
    <source>
        <dbReference type="Proteomes" id="UP000034749"/>
    </source>
</evidence>